<dbReference type="EMBL" id="CP036525">
    <property type="protein sequence ID" value="QDT04433.1"/>
    <property type="molecule type" value="Genomic_DNA"/>
</dbReference>
<dbReference type="InterPro" id="IPR011990">
    <property type="entry name" value="TPR-like_helical_dom_sf"/>
</dbReference>
<organism evidence="2 3">
    <name type="scientific">Rubripirellula lacrimiformis</name>
    <dbReference type="NCBI Taxonomy" id="1930273"/>
    <lineage>
        <taxon>Bacteria</taxon>
        <taxon>Pseudomonadati</taxon>
        <taxon>Planctomycetota</taxon>
        <taxon>Planctomycetia</taxon>
        <taxon>Pirellulales</taxon>
        <taxon>Pirellulaceae</taxon>
        <taxon>Rubripirellula</taxon>
    </lineage>
</organism>
<accession>A0A517NBD2</accession>
<protein>
    <recommendedName>
        <fullName evidence="4">Tetratricopeptide repeat protein</fullName>
    </recommendedName>
</protein>
<evidence type="ECO:0008006" key="4">
    <source>
        <dbReference type="Google" id="ProtNLM"/>
    </source>
</evidence>
<evidence type="ECO:0000313" key="3">
    <source>
        <dbReference type="Proteomes" id="UP000318538"/>
    </source>
</evidence>
<sequence>MRARSKTHSSQPQQATAAKTSDPRSIAPPIVHSNPVLDRTYRLMHRGDYQAAMGILQSAGRDPSIRNALGVCLLRLGRPADAVAVFRQFVLAPGSVSERSDLSKHYKRNFALALLMNGSPSGALDVLRETRQPDHPAAIRIRDTVKQWEKTLSWLRRLDWKLNRIEPSNCQVPIDFEPGELEDSGLEVHQGQESELVDDERKVRRRKHAKREDAGTGHQEQQRQRNVNPTFRATGPATEAGNRTSDDVAGPTLSV</sequence>
<evidence type="ECO:0000313" key="2">
    <source>
        <dbReference type="EMBL" id="QDT04433.1"/>
    </source>
</evidence>
<dbReference type="RefSeq" id="WP_145170037.1">
    <property type="nucleotide sequence ID" value="NZ_CP036525.1"/>
</dbReference>
<reference evidence="2 3" key="1">
    <citation type="submission" date="2019-02" db="EMBL/GenBank/DDBJ databases">
        <title>Deep-cultivation of Planctomycetes and their phenomic and genomic characterization uncovers novel biology.</title>
        <authorList>
            <person name="Wiegand S."/>
            <person name="Jogler M."/>
            <person name="Boedeker C."/>
            <person name="Pinto D."/>
            <person name="Vollmers J."/>
            <person name="Rivas-Marin E."/>
            <person name="Kohn T."/>
            <person name="Peeters S.H."/>
            <person name="Heuer A."/>
            <person name="Rast P."/>
            <person name="Oberbeckmann S."/>
            <person name="Bunk B."/>
            <person name="Jeske O."/>
            <person name="Meyerdierks A."/>
            <person name="Storesund J.E."/>
            <person name="Kallscheuer N."/>
            <person name="Luecker S."/>
            <person name="Lage O.M."/>
            <person name="Pohl T."/>
            <person name="Merkel B.J."/>
            <person name="Hornburger P."/>
            <person name="Mueller R.-W."/>
            <person name="Bruemmer F."/>
            <person name="Labrenz M."/>
            <person name="Spormann A.M."/>
            <person name="Op den Camp H."/>
            <person name="Overmann J."/>
            <person name="Amann R."/>
            <person name="Jetten M.S.M."/>
            <person name="Mascher T."/>
            <person name="Medema M.H."/>
            <person name="Devos D.P."/>
            <person name="Kaster A.-K."/>
            <person name="Ovreas L."/>
            <person name="Rohde M."/>
            <person name="Galperin M.Y."/>
            <person name="Jogler C."/>
        </authorList>
    </citation>
    <scope>NUCLEOTIDE SEQUENCE [LARGE SCALE GENOMIC DNA]</scope>
    <source>
        <strain evidence="2 3">K22_7</strain>
    </source>
</reference>
<dbReference type="AlphaFoldDB" id="A0A517NBD2"/>
<gene>
    <name evidence="2" type="ORF">K227x_28240</name>
</gene>
<feature type="compositionally biased region" description="Basic and acidic residues" evidence="1">
    <location>
        <begin position="210"/>
        <end position="223"/>
    </location>
</feature>
<feature type="region of interest" description="Disordered" evidence="1">
    <location>
        <begin position="184"/>
        <end position="255"/>
    </location>
</feature>
<proteinExistence type="predicted"/>
<dbReference type="Proteomes" id="UP000318538">
    <property type="component" value="Chromosome"/>
</dbReference>
<dbReference type="SUPFAM" id="SSF48452">
    <property type="entry name" value="TPR-like"/>
    <property type="match status" value="1"/>
</dbReference>
<dbReference type="Gene3D" id="1.25.40.10">
    <property type="entry name" value="Tetratricopeptide repeat domain"/>
    <property type="match status" value="1"/>
</dbReference>
<dbReference type="KEGG" id="rlc:K227x_28240"/>
<feature type="compositionally biased region" description="Polar residues" evidence="1">
    <location>
        <begin position="8"/>
        <end position="19"/>
    </location>
</feature>
<name>A0A517NBD2_9BACT</name>
<feature type="region of interest" description="Disordered" evidence="1">
    <location>
        <begin position="1"/>
        <end position="32"/>
    </location>
</feature>
<keyword evidence="3" id="KW-1185">Reference proteome</keyword>
<evidence type="ECO:0000256" key="1">
    <source>
        <dbReference type="SAM" id="MobiDB-lite"/>
    </source>
</evidence>
<dbReference type="OrthoDB" id="273604at2"/>